<sequence>MMIRKIVITDTVFERFPNFPWVLVAVEIAFEYGTDVGWRLRLLGGGDLVVEVIKKELLLSWLEPKARRKKRKGRHCRLGLELLGYRGGATGAAGCGSPNWQRSVSAAQDPSSRCAAAVAFVPNSTIYVQRYGPVLLFSDPSPHSFSLPLKVYWPSTLNWKNQSHDEYLKAIEKPNTTLSSKAWKFHIALLILENLIVIKIRKFNQSITEFKV</sequence>
<dbReference type="AlphaFoldDB" id="A0AAD7L3J5"/>
<name>A0AAD7L3J5_QUISA</name>
<protein>
    <submittedName>
        <fullName evidence="1">Uncharacterized protein</fullName>
    </submittedName>
</protein>
<comment type="caution">
    <text evidence="1">The sequence shown here is derived from an EMBL/GenBank/DDBJ whole genome shotgun (WGS) entry which is preliminary data.</text>
</comment>
<accession>A0AAD7L3J5</accession>
<gene>
    <name evidence="1" type="ORF">O6P43_027037</name>
</gene>
<organism evidence="1 2">
    <name type="scientific">Quillaja saponaria</name>
    <name type="common">Soap bark tree</name>
    <dbReference type="NCBI Taxonomy" id="32244"/>
    <lineage>
        <taxon>Eukaryota</taxon>
        <taxon>Viridiplantae</taxon>
        <taxon>Streptophyta</taxon>
        <taxon>Embryophyta</taxon>
        <taxon>Tracheophyta</taxon>
        <taxon>Spermatophyta</taxon>
        <taxon>Magnoliopsida</taxon>
        <taxon>eudicotyledons</taxon>
        <taxon>Gunneridae</taxon>
        <taxon>Pentapetalae</taxon>
        <taxon>rosids</taxon>
        <taxon>fabids</taxon>
        <taxon>Fabales</taxon>
        <taxon>Quillajaceae</taxon>
        <taxon>Quillaja</taxon>
    </lineage>
</organism>
<dbReference type="Proteomes" id="UP001163823">
    <property type="component" value="Chromosome 11"/>
</dbReference>
<keyword evidence="2" id="KW-1185">Reference proteome</keyword>
<proteinExistence type="predicted"/>
<evidence type="ECO:0000313" key="1">
    <source>
        <dbReference type="EMBL" id="KAJ7950913.1"/>
    </source>
</evidence>
<dbReference type="EMBL" id="JARAOO010000011">
    <property type="protein sequence ID" value="KAJ7950913.1"/>
    <property type="molecule type" value="Genomic_DNA"/>
</dbReference>
<evidence type="ECO:0000313" key="2">
    <source>
        <dbReference type="Proteomes" id="UP001163823"/>
    </source>
</evidence>
<reference evidence="1" key="1">
    <citation type="journal article" date="2023" name="Science">
        <title>Elucidation of the pathway for biosynthesis of saponin adjuvants from the soapbark tree.</title>
        <authorList>
            <person name="Reed J."/>
            <person name="Orme A."/>
            <person name="El-Demerdash A."/>
            <person name="Owen C."/>
            <person name="Martin L.B.B."/>
            <person name="Misra R.C."/>
            <person name="Kikuchi S."/>
            <person name="Rejzek M."/>
            <person name="Martin A.C."/>
            <person name="Harkess A."/>
            <person name="Leebens-Mack J."/>
            <person name="Louveau T."/>
            <person name="Stephenson M.J."/>
            <person name="Osbourn A."/>
        </authorList>
    </citation>
    <scope>NUCLEOTIDE SEQUENCE</scope>
    <source>
        <strain evidence="1">S10</strain>
    </source>
</reference>